<evidence type="ECO:0000256" key="7">
    <source>
        <dbReference type="SAM" id="Phobius"/>
    </source>
</evidence>
<feature type="transmembrane region" description="Helical" evidence="7">
    <location>
        <begin position="204"/>
        <end position="221"/>
    </location>
</feature>
<reference evidence="8 9" key="1">
    <citation type="submission" date="2024-06" db="EMBL/GenBank/DDBJ databases">
        <authorList>
            <person name="Li F."/>
        </authorList>
    </citation>
    <scope>NUCLEOTIDE SEQUENCE [LARGE SCALE GENOMIC DNA]</scope>
    <source>
        <strain evidence="8 9">GXAS 311</strain>
    </source>
</reference>
<comment type="caution">
    <text evidence="8">The sequence shown here is derived from an EMBL/GenBank/DDBJ whole genome shotgun (WGS) entry which is preliminary data.</text>
</comment>
<dbReference type="PANTHER" id="PTHR30106">
    <property type="entry name" value="INNER MEMBRANE PROTEIN YEIH-RELATED"/>
    <property type="match status" value="1"/>
</dbReference>
<evidence type="ECO:0000256" key="5">
    <source>
        <dbReference type="ARBA" id="ARBA00022989"/>
    </source>
</evidence>
<protein>
    <submittedName>
        <fullName evidence="8">Sulfate exporter family transporter</fullName>
    </submittedName>
</protein>
<dbReference type="PANTHER" id="PTHR30106:SF1">
    <property type="entry name" value="UPF0324 MEMBRANE PROTEIN FN0533"/>
    <property type="match status" value="1"/>
</dbReference>
<organism evidence="8 9">
    <name type="scientific">Aliikangiella maris</name>
    <dbReference type="NCBI Taxonomy" id="3162458"/>
    <lineage>
        <taxon>Bacteria</taxon>
        <taxon>Pseudomonadati</taxon>
        <taxon>Pseudomonadota</taxon>
        <taxon>Gammaproteobacteria</taxon>
        <taxon>Oceanospirillales</taxon>
        <taxon>Pleioneaceae</taxon>
        <taxon>Aliikangiella</taxon>
    </lineage>
</organism>
<accession>A0ABV2BPH7</accession>
<keyword evidence="3" id="KW-1003">Cell membrane</keyword>
<evidence type="ECO:0000256" key="3">
    <source>
        <dbReference type="ARBA" id="ARBA00022475"/>
    </source>
</evidence>
<feature type="transmembrane region" description="Helical" evidence="7">
    <location>
        <begin position="227"/>
        <end position="247"/>
    </location>
</feature>
<feature type="transmembrane region" description="Helical" evidence="7">
    <location>
        <begin position="288"/>
        <end position="307"/>
    </location>
</feature>
<proteinExistence type="inferred from homology"/>
<evidence type="ECO:0000256" key="4">
    <source>
        <dbReference type="ARBA" id="ARBA00022692"/>
    </source>
</evidence>
<evidence type="ECO:0000313" key="9">
    <source>
        <dbReference type="Proteomes" id="UP001548189"/>
    </source>
</evidence>
<gene>
    <name evidence="8" type="ORF">ABVT43_01725</name>
</gene>
<comment type="subcellular location">
    <subcellularLocation>
        <location evidence="1">Cell membrane</location>
        <topology evidence="1">Multi-pass membrane protein</topology>
    </subcellularLocation>
</comment>
<dbReference type="InterPro" id="IPR018383">
    <property type="entry name" value="UPF0324_pro"/>
</dbReference>
<feature type="transmembrane region" description="Helical" evidence="7">
    <location>
        <begin position="138"/>
        <end position="159"/>
    </location>
</feature>
<dbReference type="EMBL" id="JBEVCJ010000001">
    <property type="protein sequence ID" value="MET1253833.1"/>
    <property type="molecule type" value="Genomic_DNA"/>
</dbReference>
<sequence length="311" mass="33553">MPVNSPRISISIFTLLIILVFSGYISIALSLLLGVGFALTVGNPFPLKTHWASSIILKSSIVILGLGLNFSDVLQTAKESFNITILSIVFTLVFGYFIGKMFKVEQKLSFLISGGTAICGGSAIAALAPTIRANPNHVIISISIIFLLNALALIIYPVLGEQLGLGEKEFGLWSALGIHDTSSVVGAAASYGEQAMEVATTTKLARALWIVPLVFIAGLFFKQLGKAFTIPPFIILFILATIAAATWPILSELRPVSNLIAKKGMALSLFLIGTSFNQNTLSEIQWRALLQGILLWILVSIFSLWLIKFIN</sequence>
<feature type="transmembrane region" description="Helical" evidence="7">
    <location>
        <begin position="12"/>
        <end position="39"/>
    </location>
</feature>
<evidence type="ECO:0000313" key="8">
    <source>
        <dbReference type="EMBL" id="MET1253833.1"/>
    </source>
</evidence>
<evidence type="ECO:0000256" key="2">
    <source>
        <dbReference type="ARBA" id="ARBA00007977"/>
    </source>
</evidence>
<keyword evidence="4 7" id="KW-0812">Transmembrane</keyword>
<name>A0ABV2BPH7_9GAMM</name>
<dbReference type="Proteomes" id="UP001548189">
    <property type="component" value="Unassembled WGS sequence"/>
</dbReference>
<keyword evidence="5 7" id="KW-1133">Transmembrane helix</keyword>
<comment type="similarity">
    <text evidence="2">Belongs to the UPF0324 family.</text>
</comment>
<feature type="transmembrane region" description="Helical" evidence="7">
    <location>
        <begin position="51"/>
        <end position="68"/>
    </location>
</feature>
<dbReference type="Pfam" id="PF03601">
    <property type="entry name" value="Cons_hypoth698"/>
    <property type="match status" value="1"/>
</dbReference>
<feature type="transmembrane region" description="Helical" evidence="7">
    <location>
        <begin position="110"/>
        <end position="131"/>
    </location>
</feature>
<keyword evidence="9" id="KW-1185">Reference proteome</keyword>
<keyword evidence="6 7" id="KW-0472">Membrane</keyword>
<evidence type="ECO:0000256" key="1">
    <source>
        <dbReference type="ARBA" id="ARBA00004651"/>
    </source>
</evidence>
<feature type="transmembrane region" description="Helical" evidence="7">
    <location>
        <begin position="80"/>
        <end position="98"/>
    </location>
</feature>
<dbReference type="RefSeq" id="WP_353873373.1">
    <property type="nucleotide sequence ID" value="NZ_JBEVCJ010000001.1"/>
</dbReference>
<evidence type="ECO:0000256" key="6">
    <source>
        <dbReference type="ARBA" id="ARBA00023136"/>
    </source>
</evidence>